<reference evidence="1" key="1">
    <citation type="submission" date="2020-12" db="EMBL/GenBank/DDBJ databases">
        <title>Bacterial taxonomy.</title>
        <authorList>
            <person name="Pan X."/>
        </authorList>
    </citation>
    <scope>NUCLEOTIDE SEQUENCE</scope>
    <source>
        <strain evidence="1">B2012</strain>
    </source>
</reference>
<protein>
    <submittedName>
        <fullName evidence="1">DUF2948 family protein</fullName>
    </submittedName>
</protein>
<comment type="caution">
    <text evidence="1">The sequence shown here is derived from an EMBL/GenBank/DDBJ whole genome shotgun (WGS) entry which is preliminary data.</text>
</comment>
<dbReference type="Pfam" id="PF11164">
    <property type="entry name" value="DUF2948"/>
    <property type="match status" value="1"/>
</dbReference>
<sequence>MRPLKLFALDEEDLGVLSAHVQDAVVKVGDIKWSPRAGQFTMPMNRFAWERSVGRRTRRQDDQRRRSVLHFDRVTRARSAGLVKGDRDVVLSLLAVVFEETNTPAGVVSIVCSGDAVLQLEVECIEAQLTDLGATWSASMRPNHRLGREKA</sequence>
<evidence type="ECO:0000313" key="2">
    <source>
        <dbReference type="Proteomes" id="UP000609531"/>
    </source>
</evidence>
<dbReference type="Proteomes" id="UP000609531">
    <property type="component" value="Unassembled WGS sequence"/>
</dbReference>
<keyword evidence="2" id="KW-1185">Reference proteome</keyword>
<dbReference type="EMBL" id="JAEKJA010000020">
    <property type="protein sequence ID" value="MBJ3777773.1"/>
    <property type="molecule type" value="Genomic_DNA"/>
</dbReference>
<name>A0A934ISE5_9HYPH</name>
<proteinExistence type="predicted"/>
<gene>
    <name evidence="1" type="ORF">JCR33_18850</name>
</gene>
<accession>A0A934ISE5</accession>
<dbReference type="InterPro" id="IPR021335">
    <property type="entry name" value="DUF2948"/>
</dbReference>
<organism evidence="1 2">
    <name type="scientific">Acuticoccus mangrovi</name>
    <dbReference type="NCBI Taxonomy" id="2796142"/>
    <lineage>
        <taxon>Bacteria</taxon>
        <taxon>Pseudomonadati</taxon>
        <taxon>Pseudomonadota</taxon>
        <taxon>Alphaproteobacteria</taxon>
        <taxon>Hyphomicrobiales</taxon>
        <taxon>Amorphaceae</taxon>
        <taxon>Acuticoccus</taxon>
    </lineage>
</organism>
<evidence type="ECO:0000313" key="1">
    <source>
        <dbReference type="EMBL" id="MBJ3777773.1"/>
    </source>
</evidence>
<dbReference type="AlphaFoldDB" id="A0A934ISE5"/>